<reference evidence="16 17" key="3">
    <citation type="submission" date="2019-06" db="EMBL/GenBank/DDBJ databases">
        <title>A hidden player of endosymbiotic evolution: DNA virus triggered massive gene transfer.</title>
        <authorList>
            <person name="Matsuo M."/>
            <person name="Katahata A."/>
            <person name="Tachikawa M."/>
            <person name="Minakuchi Y."/>
            <person name="Noguchi H."/>
            <person name="Toyoda A."/>
            <person name="Fujiyama A."/>
            <person name="Suzuki Y."/>
            <person name="Satoh S."/>
            <person name="Nakayama T."/>
            <person name="Kamikawa R."/>
            <person name="Nomura M."/>
            <person name="Inagaki Y."/>
            <person name="Ishida K."/>
            <person name="Obokata J."/>
        </authorList>
    </citation>
    <scope>NUCLEOTIDE SEQUENCE [LARGE SCALE GENOMIC DNA]</scope>
    <source>
        <strain evidence="16 17">MYN1</strain>
    </source>
</reference>
<evidence type="ECO:0000259" key="12">
    <source>
        <dbReference type="PROSITE" id="PS51846"/>
    </source>
</evidence>
<evidence type="ECO:0000256" key="6">
    <source>
        <dbReference type="ARBA" id="ARBA00023136"/>
    </source>
</evidence>
<feature type="chain" id="PRO_5011897129" evidence="10">
    <location>
        <begin position="27"/>
        <end position="347"/>
    </location>
</feature>
<dbReference type="InterPro" id="IPR002550">
    <property type="entry name" value="CNNM"/>
</dbReference>
<evidence type="ECO:0000256" key="4">
    <source>
        <dbReference type="ARBA" id="ARBA00022989"/>
    </source>
</evidence>
<feature type="domain" description="CNNM transmembrane" evidence="12">
    <location>
        <begin position="1"/>
        <end position="188"/>
    </location>
</feature>
<dbReference type="EMBL" id="MG976688">
    <property type="protein sequence ID" value="AXY63158.1"/>
    <property type="molecule type" value="Genomic_DNA"/>
</dbReference>
<feature type="transmembrane region" description="Helical" evidence="9">
    <location>
        <begin position="129"/>
        <end position="151"/>
    </location>
</feature>
<evidence type="ECO:0000313" key="13">
    <source>
        <dbReference type="EMBL" id="APP88000.1"/>
    </source>
</evidence>
<feature type="transmembrane region" description="Helical" evidence="9">
    <location>
        <begin position="302"/>
        <end position="326"/>
    </location>
</feature>
<evidence type="ECO:0000313" key="15">
    <source>
        <dbReference type="EMBL" id="AXY63158.1"/>
    </source>
</evidence>
<gene>
    <name evidence="16" type="primary">MYN1_Chr_165</name>
    <name evidence="13" type="ORF">PCKR_204</name>
    <name evidence="14" type="ORF">PFK_204</name>
    <name evidence="15" type="ORF">PMNZ_204</name>
    <name evidence="16" type="ORF">PMYN1_Chma168</name>
</gene>
<dbReference type="EMBL" id="KX897545">
    <property type="protein sequence ID" value="APP88000.1"/>
    <property type="molecule type" value="Genomic_DNA"/>
</dbReference>
<dbReference type="InterPro" id="IPR044751">
    <property type="entry name" value="Ion_transp-like_CBS"/>
</dbReference>
<evidence type="ECO:0000256" key="7">
    <source>
        <dbReference type="PROSITE-ProRule" id="PRU00703"/>
    </source>
</evidence>
<evidence type="ECO:0000256" key="1">
    <source>
        <dbReference type="ARBA" id="ARBA00004141"/>
    </source>
</evidence>
<evidence type="ECO:0000256" key="3">
    <source>
        <dbReference type="ARBA" id="ARBA00022737"/>
    </source>
</evidence>
<reference evidence="15" key="2">
    <citation type="submission" date="2018-02" db="EMBL/GenBank/DDBJ databases">
        <title>Genome reduction pattern in chromatophore genome of Paulinella.</title>
        <authorList>
            <person name="Lhee D."/>
            <person name="Yoon H.S."/>
        </authorList>
    </citation>
    <scope>NUCLEOTIDE SEQUENCE</scope>
    <source>
        <strain evidence="15">NZ27</strain>
    </source>
</reference>
<evidence type="ECO:0000313" key="16">
    <source>
        <dbReference type="EMBL" id="BBL85980.1"/>
    </source>
</evidence>
<keyword evidence="13" id="KW-0934">Plastid</keyword>
<feature type="transmembrane region" description="Helical" evidence="9">
    <location>
        <begin position="62"/>
        <end position="85"/>
    </location>
</feature>
<keyword evidence="4 8" id="KW-1133">Transmembrane helix</keyword>
<keyword evidence="6 8" id="KW-0472">Membrane</keyword>
<geneLocation type="plastid" evidence="13"/>
<evidence type="ECO:0000313" key="14">
    <source>
        <dbReference type="EMBL" id="AQX44767.1"/>
    </source>
</evidence>
<organism evidence="13">
    <name type="scientific">Paulinella micropora</name>
    <dbReference type="NCBI Taxonomy" id="1928728"/>
    <lineage>
        <taxon>Eukaryota</taxon>
        <taxon>Sar</taxon>
        <taxon>Rhizaria</taxon>
        <taxon>Cercozoa</taxon>
        <taxon>Imbricatea</taxon>
        <taxon>Silicofilosea</taxon>
        <taxon>Euglyphida</taxon>
        <taxon>Paulinellidae</taxon>
        <taxon>Paulinella</taxon>
    </lineage>
</organism>
<dbReference type="InterPro" id="IPR046342">
    <property type="entry name" value="CBS_dom_sf"/>
</dbReference>
<evidence type="ECO:0000256" key="10">
    <source>
        <dbReference type="SAM" id="SignalP"/>
    </source>
</evidence>
<dbReference type="Pfam" id="PF01595">
    <property type="entry name" value="CNNM"/>
    <property type="match status" value="1"/>
</dbReference>
<dbReference type="EMBL" id="LC490351">
    <property type="protein sequence ID" value="BBL85980.1"/>
    <property type="molecule type" value="Genomic_DNA"/>
</dbReference>
<evidence type="ECO:0000256" key="5">
    <source>
        <dbReference type="ARBA" id="ARBA00023122"/>
    </source>
</evidence>
<dbReference type="SUPFAM" id="SSF54631">
    <property type="entry name" value="CBS-domain pair"/>
    <property type="match status" value="1"/>
</dbReference>
<dbReference type="GO" id="GO:0005886">
    <property type="term" value="C:plasma membrane"/>
    <property type="evidence" value="ECO:0007669"/>
    <property type="project" value="TreeGrafter"/>
</dbReference>
<sequence>MNQLLGLFALVLIILLGSALCSGVEAALLTVNPLRVHELAVRPVKVRGARTLQLLKNRMGRALAVLVIANNAFNIFGSLMLGGYVSHVFEQNGIDGVALPIFSMGLTLLVILLGEILPKAIGSRLAVGVSLAAAPAVTILLRLLLPVVLLLEWLMPAITAENEISTDEGEIRLLARLGSQKGQIEADEAAMIGKVFQLNDLTARDLMVPRVAADTLPGMEPLRNLKIVLLENSTSWWVVLGEEVDEVLGVVSRENLLAALLAGREDITVASLSEPVEFVPEMIRADRLLTAMRRRSYAVRVVVDEFGAFVGVVGAEAVLAVLAGWWRRPQRCEDVTRTNYLVERGMP</sequence>
<keyword evidence="5 7" id="KW-0129">CBS domain</keyword>
<dbReference type="Proteomes" id="UP000503178">
    <property type="component" value="Chromatophore Pltd"/>
</dbReference>
<name>A0A1L5YBD3_9EUKA</name>
<feature type="domain" description="CBS" evidence="11">
    <location>
        <begin position="207"/>
        <end position="267"/>
    </location>
</feature>
<reference evidence="13" key="1">
    <citation type="journal article" date="2017" name="Protist">
        <title>Diversity of the Photosynthetic Paulinella Species, with the Description of Paulinella micropora sp. nov. and the Chromatophore Genome Sequence for strain KR01.</title>
        <authorList>
            <person name="Lhee D."/>
            <person name="Yang E.C."/>
            <person name="Kim J.I."/>
            <person name="Nakayama T."/>
            <person name="Zuccarello G."/>
            <person name="Andersen R.A."/>
            <person name="Yoon H.S."/>
        </authorList>
    </citation>
    <scope>NUCLEOTIDE SEQUENCE</scope>
    <source>
        <strain evidence="14">FK01</strain>
        <strain evidence="13">KR01</strain>
    </source>
</reference>
<feature type="signal peptide" evidence="10">
    <location>
        <begin position="1"/>
        <end position="26"/>
    </location>
</feature>
<dbReference type="Gene3D" id="3.90.1280.20">
    <property type="match status" value="1"/>
</dbReference>
<evidence type="ECO:0000256" key="2">
    <source>
        <dbReference type="ARBA" id="ARBA00022692"/>
    </source>
</evidence>
<comment type="subcellular location">
    <subcellularLocation>
        <location evidence="1">Membrane</location>
        <topology evidence="1">Multi-pass membrane protein</topology>
    </subcellularLocation>
</comment>
<evidence type="ECO:0000313" key="17">
    <source>
        <dbReference type="Proteomes" id="UP000503178"/>
    </source>
</evidence>
<dbReference type="PROSITE" id="PS51371">
    <property type="entry name" value="CBS"/>
    <property type="match status" value="1"/>
</dbReference>
<accession>A0A1L5YBD3</accession>
<proteinExistence type="predicted"/>
<evidence type="ECO:0000256" key="8">
    <source>
        <dbReference type="PROSITE-ProRule" id="PRU01193"/>
    </source>
</evidence>
<protein>
    <submittedName>
        <fullName evidence="13">Uncharacterized protein</fullName>
    </submittedName>
</protein>
<dbReference type="PANTHER" id="PTHR22777:SF4">
    <property type="entry name" value="UPF0053 PROTEIN SLL1254"/>
    <property type="match status" value="1"/>
</dbReference>
<dbReference type="EMBL" id="KY124271">
    <property type="protein sequence ID" value="AQX44767.1"/>
    <property type="molecule type" value="Genomic_DNA"/>
</dbReference>
<keyword evidence="3" id="KW-0677">Repeat</keyword>
<dbReference type="Gene3D" id="3.10.580.10">
    <property type="entry name" value="CBS-domain"/>
    <property type="match status" value="1"/>
</dbReference>
<dbReference type="AlphaFoldDB" id="A0A1L5YBD3"/>
<feature type="transmembrane region" description="Helical" evidence="9">
    <location>
        <begin position="97"/>
        <end position="117"/>
    </location>
</feature>
<dbReference type="InterPro" id="IPR000644">
    <property type="entry name" value="CBS_dom"/>
</dbReference>
<keyword evidence="2 8" id="KW-0812">Transmembrane</keyword>
<dbReference type="CDD" id="cd04590">
    <property type="entry name" value="CBS_pair_CorC_HlyC_assoc"/>
    <property type="match status" value="1"/>
</dbReference>
<evidence type="ECO:0000256" key="9">
    <source>
        <dbReference type="SAM" id="Phobius"/>
    </source>
</evidence>
<keyword evidence="17" id="KW-1185">Reference proteome</keyword>
<dbReference type="PANTHER" id="PTHR22777">
    <property type="entry name" value="HEMOLYSIN-RELATED"/>
    <property type="match status" value="1"/>
</dbReference>
<evidence type="ECO:0000259" key="11">
    <source>
        <dbReference type="PROSITE" id="PS51371"/>
    </source>
</evidence>
<keyword evidence="10" id="KW-0732">Signal</keyword>
<dbReference type="PROSITE" id="PS51846">
    <property type="entry name" value="CNNM"/>
    <property type="match status" value="1"/>
</dbReference>